<sequence length="120" mass="12412">MSGSTLNPPEDDGVEYGKGHGTGALGPSDSSDSGSDVQGEKRYPGDIEDELDAHALGQSAAELNSDTDRAGTGEVASADGDNNLESDADILPDEIQDETRGLVDEDADSDLDSDPDEDRS</sequence>
<feature type="compositionally biased region" description="Acidic residues" evidence="1">
    <location>
        <begin position="82"/>
        <end position="96"/>
    </location>
</feature>
<dbReference type="Proteomes" id="UP000054870">
    <property type="component" value="Unassembled WGS sequence"/>
</dbReference>
<protein>
    <recommendedName>
        <fullName evidence="4">Chemotaxis protein</fullName>
    </recommendedName>
</protein>
<accession>A0A158AQH1</accession>
<evidence type="ECO:0000313" key="2">
    <source>
        <dbReference type="EMBL" id="SAK59993.1"/>
    </source>
</evidence>
<evidence type="ECO:0008006" key="4">
    <source>
        <dbReference type="Google" id="ProtNLM"/>
    </source>
</evidence>
<gene>
    <name evidence="2" type="ORF">AWB75_02490</name>
</gene>
<dbReference type="EMBL" id="FCOF02000009">
    <property type="protein sequence ID" value="SAK59993.1"/>
    <property type="molecule type" value="Genomic_DNA"/>
</dbReference>
<feature type="region of interest" description="Disordered" evidence="1">
    <location>
        <begin position="1"/>
        <end position="120"/>
    </location>
</feature>
<keyword evidence="3" id="KW-1185">Reference proteome</keyword>
<comment type="caution">
    <text evidence="2">The sequence shown here is derived from an EMBL/GenBank/DDBJ whole genome shotgun (WGS) entry which is preliminary data.</text>
</comment>
<evidence type="ECO:0000313" key="3">
    <source>
        <dbReference type="Proteomes" id="UP000054870"/>
    </source>
</evidence>
<organism evidence="2 3">
    <name type="scientific">Caballeronia catudaia</name>
    <dbReference type="NCBI Taxonomy" id="1777136"/>
    <lineage>
        <taxon>Bacteria</taxon>
        <taxon>Pseudomonadati</taxon>
        <taxon>Pseudomonadota</taxon>
        <taxon>Betaproteobacteria</taxon>
        <taxon>Burkholderiales</taxon>
        <taxon>Burkholderiaceae</taxon>
        <taxon>Caballeronia</taxon>
    </lineage>
</organism>
<proteinExistence type="predicted"/>
<reference evidence="2" key="1">
    <citation type="submission" date="2016-01" db="EMBL/GenBank/DDBJ databases">
        <authorList>
            <person name="Peeters C."/>
        </authorList>
    </citation>
    <scope>NUCLEOTIDE SEQUENCE [LARGE SCALE GENOMIC DNA]</scope>
    <source>
        <strain evidence="2">LMG 29318</strain>
    </source>
</reference>
<name>A0A158AQH1_9BURK</name>
<dbReference type="AlphaFoldDB" id="A0A158AQH1"/>
<evidence type="ECO:0000256" key="1">
    <source>
        <dbReference type="SAM" id="MobiDB-lite"/>
    </source>
</evidence>
<feature type="compositionally biased region" description="Acidic residues" evidence="1">
    <location>
        <begin position="104"/>
        <end position="120"/>
    </location>
</feature>